<sequence>TDNIRHLHLSGADNILCVDQLKMGLLAKSCLMPGMAAFICSIIFTFKQYSGPKNDFWVSEFLTGCSHHIYEVSIPSFLNGLLSFSFLAYFLYFEYEFVAIGVCEDNYYRLFPAERMVTRNMVIFVLSKSPECKHTIDTISLSTLSK</sequence>
<proteinExistence type="predicted"/>
<keyword evidence="6" id="KW-0630">Potassium</keyword>
<comment type="subcellular location">
    <subcellularLocation>
        <location evidence="1">Membrane</location>
        <topology evidence="1">Multi-pass membrane protein</topology>
    </subcellularLocation>
</comment>
<dbReference type="PANTHER" id="PTHR10027">
    <property type="entry name" value="CALCIUM-ACTIVATED POTASSIUM CHANNEL ALPHA CHAIN"/>
    <property type="match status" value="1"/>
</dbReference>
<dbReference type="PANTHER" id="PTHR10027:SF10">
    <property type="entry name" value="SLOWPOKE 2, ISOFORM D"/>
    <property type="match status" value="1"/>
</dbReference>
<evidence type="ECO:0000256" key="6">
    <source>
        <dbReference type="ARBA" id="ARBA00022958"/>
    </source>
</evidence>
<feature type="domain" description="Calcium-activated potassium channel BK alpha subunit" evidence="12">
    <location>
        <begin position="13"/>
        <end position="102"/>
    </location>
</feature>
<evidence type="ECO:0000256" key="3">
    <source>
        <dbReference type="ARBA" id="ARBA00022538"/>
    </source>
</evidence>
<reference evidence="13 14" key="1">
    <citation type="journal article" date="2014" name="Genome Biol. Evol.">
        <title>The secreted proteins of Achlya hypogyna and Thraustotheca clavata identify the ancestral oomycete secretome and reveal gene acquisitions by horizontal gene transfer.</title>
        <authorList>
            <person name="Misner I."/>
            <person name="Blouin N."/>
            <person name="Leonard G."/>
            <person name="Richards T.A."/>
            <person name="Lane C.E."/>
        </authorList>
    </citation>
    <scope>NUCLEOTIDE SEQUENCE [LARGE SCALE GENOMIC DNA]</scope>
    <source>
        <strain evidence="13 14">ATCC 34112</strain>
    </source>
</reference>
<keyword evidence="8" id="KW-0406">Ion transport</keyword>
<feature type="transmembrane region" description="Helical" evidence="11">
    <location>
        <begin position="69"/>
        <end position="92"/>
    </location>
</feature>
<comment type="caution">
    <text evidence="13">The sequence shown here is derived from an EMBL/GenBank/DDBJ whole genome shotgun (WGS) entry which is preliminary data.</text>
</comment>
<dbReference type="AlphaFoldDB" id="A0A1V9ZCR1"/>
<evidence type="ECO:0000313" key="13">
    <source>
        <dbReference type="EMBL" id="OQR95701.1"/>
    </source>
</evidence>
<evidence type="ECO:0000256" key="8">
    <source>
        <dbReference type="ARBA" id="ARBA00023065"/>
    </source>
</evidence>
<keyword evidence="2" id="KW-0813">Transport</keyword>
<accession>A0A1V9ZCR1</accession>
<name>A0A1V9ZCR1_9STRA</name>
<dbReference type="InterPro" id="IPR047871">
    <property type="entry name" value="K_chnl_Slo-like"/>
</dbReference>
<keyword evidence="9 11" id="KW-0472">Membrane</keyword>
<feature type="transmembrane region" description="Helical" evidence="11">
    <location>
        <begin position="30"/>
        <end position="49"/>
    </location>
</feature>
<evidence type="ECO:0000256" key="2">
    <source>
        <dbReference type="ARBA" id="ARBA00022448"/>
    </source>
</evidence>
<organism evidence="13 14">
    <name type="scientific">Thraustotheca clavata</name>
    <dbReference type="NCBI Taxonomy" id="74557"/>
    <lineage>
        <taxon>Eukaryota</taxon>
        <taxon>Sar</taxon>
        <taxon>Stramenopiles</taxon>
        <taxon>Oomycota</taxon>
        <taxon>Saprolegniomycetes</taxon>
        <taxon>Saprolegniales</taxon>
        <taxon>Achlyaceae</taxon>
        <taxon>Thraustotheca</taxon>
    </lineage>
</organism>
<evidence type="ECO:0000259" key="12">
    <source>
        <dbReference type="Pfam" id="PF03493"/>
    </source>
</evidence>
<dbReference type="EMBL" id="JNBS01002055">
    <property type="protein sequence ID" value="OQR95701.1"/>
    <property type="molecule type" value="Genomic_DNA"/>
</dbReference>
<evidence type="ECO:0000256" key="9">
    <source>
        <dbReference type="ARBA" id="ARBA00023136"/>
    </source>
</evidence>
<dbReference type="Proteomes" id="UP000243217">
    <property type="component" value="Unassembled WGS sequence"/>
</dbReference>
<gene>
    <name evidence="13" type="ORF">THRCLA_22081</name>
</gene>
<evidence type="ECO:0000256" key="10">
    <source>
        <dbReference type="ARBA" id="ARBA00023303"/>
    </source>
</evidence>
<evidence type="ECO:0000313" key="14">
    <source>
        <dbReference type="Proteomes" id="UP000243217"/>
    </source>
</evidence>
<dbReference type="Pfam" id="PF03493">
    <property type="entry name" value="BK_channel_a"/>
    <property type="match status" value="1"/>
</dbReference>
<keyword evidence="10" id="KW-0407">Ion channel</keyword>
<evidence type="ECO:0000256" key="7">
    <source>
        <dbReference type="ARBA" id="ARBA00022989"/>
    </source>
</evidence>
<dbReference type="OrthoDB" id="10035564at2759"/>
<dbReference type="InterPro" id="IPR003929">
    <property type="entry name" value="K_chnl_BK_asu"/>
</dbReference>
<keyword evidence="14" id="KW-1185">Reference proteome</keyword>
<evidence type="ECO:0000256" key="4">
    <source>
        <dbReference type="ARBA" id="ARBA00022692"/>
    </source>
</evidence>
<protein>
    <recommendedName>
        <fullName evidence="12">Calcium-activated potassium channel BK alpha subunit domain-containing protein</fullName>
    </recommendedName>
</protein>
<keyword evidence="5" id="KW-0631">Potassium channel</keyword>
<evidence type="ECO:0000256" key="11">
    <source>
        <dbReference type="SAM" id="Phobius"/>
    </source>
</evidence>
<dbReference type="GO" id="GO:0016020">
    <property type="term" value="C:membrane"/>
    <property type="evidence" value="ECO:0007669"/>
    <property type="project" value="UniProtKB-SubCell"/>
</dbReference>
<dbReference type="GO" id="GO:0005267">
    <property type="term" value="F:potassium channel activity"/>
    <property type="evidence" value="ECO:0007669"/>
    <property type="project" value="UniProtKB-KW"/>
</dbReference>
<keyword evidence="4 11" id="KW-0812">Transmembrane</keyword>
<evidence type="ECO:0000256" key="1">
    <source>
        <dbReference type="ARBA" id="ARBA00004141"/>
    </source>
</evidence>
<keyword evidence="3" id="KW-0633">Potassium transport</keyword>
<feature type="non-terminal residue" evidence="13">
    <location>
        <position position="1"/>
    </location>
</feature>
<evidence type="ECO:0000256" key="5">
    <source>
        <dbReference type="ARBA" id="ARBA00022826"/>
    </source>
</evidence>
<keyword evidence="7 11" id="KW-1133">Transmembrane helix</keyword>